<evidence type="ECO:0000313" key="4">
    <source>
        <dbReference type="EMBL" id="KAI2659120.1"/>
    </source>
</evidence>
<dbReference type="PANTHER" id="PTHR38663">
    <property type="match status" value="1"/>
</dbReference>
<evidence type="ECO:0000256" key="2">
    <source>
        <dbReference type="RuleBase" id="RU003818"/>
    </source>
</evidence>
<dbReference type="Proteomes" id="UP000830375">
    <property type="component" value="Unassembled WGS sequence"/>
</dbReference>
<dbReference type="InterPro" id="IPR000072">
    <property type="entry name" value="PDGF/VEGF_dom"/>
</dbReference>
<feature type="domain" description="Platelet-derived growth factor (PDGF) family profile" evidence="3">
    <location>
        <begin position="869"/>
        <end position="934"/>
    </location>
</feature>
<dbReference type="EMBL" id="JACTAM010000011">
    <property type="protein sequence ID" value="KAI2659120.1"/>
    <property type="molecule type" value="Genomic_DNA"/>
</dbReference>
<dbReference type="InterPro" id="IPR029034">
    <property type="entry name" value="Cystine-knot_cytokine"/>
</dbReference>
<dbReference type="Pfam" id="PF07992">
    <property type="entry name" value="Pyr_redox_2"/>
    <property type="match status" value="1"/>
</dbReference>
<dbReference type="Gene3D" id="2.60.120.10">
    <property type="entry name" value="Jelly Rolls"/>
    <property type="match status" value="2"/>
</dbReference>
<proteinExistence type="inferred from homology"/>
<evidence type="ECO:0000259" key="3">
    <source>
        <dbReference type="PROSITE" id="PS50278"/>
    </source>
</evidence>
<dbReference type="Gene3D" id="3.50.50.60">
    <property type="entry name" value="FAD/NAD(P)-binding domain"/>
    <property type="match status" value="1"/>
</dbReference>
<dbReference type="SUPFAM" id="SSF51182">
    <property type="entry name" value="RmlC-like cupins"/>
    <property type="match status" value="1"/>
</dbReference>
<dbReference type="Gene3D" id="2.10.90.10">
    <property type="entry name" value="Cystine-knot cytokines"/>
    <property type="match status" value="1"/>
</dbReference>
<gene>
    <name evidence="4" type="ORF">H4Q32_023334</name>
</gene>
<protein>
    <submittedName>
        <fullName evidence="4">Pirin</fullName>
    </submittedName>
</protein>
<dbReference type="InterPro" id="IPR014710">
    <property type="entry name" value="RmlC-like_jellyroll"/>
</dbReference>
<dbReference type="SMART" id="SM00141">
    <property type="entry name" value="PDGF"/>
    <property type="match status" value="1"/>
</dbReference>
<dbReference type="CDD" id="cd02247">
    <property type="entry name" value="cupin_pirin_C"/>
    <property type="match status" value="1"/>
</dbReference>
<comment type="caution">
    <text evidence="4">The sequence shown here is derived from an EMBL/GenBank/DDBJ whole genome shotgun (WGS) entry which is preliminary data.</text>
</comment>
<dbReference type="SUPFAM" id="SSF51905">
    <property type="entry name" value="FAD/NAD(P)-binding domain"/>
    <property type="match status" value="1"/>
</dbReference>
<accession>A0ABQ8M8C2</accession>
<comment type="similarity">
    <text evidence="2">Belongs to the PDGF/VEGF growth factor family.</text>
</comment>
<dbReference type="InterPro" id="IPR011051">
    <property type="entry name" value="RmlC_Cupin_sf"/>
</dbReference>
<keyword evidence="5" id="KW-1185">Reference proteome</keyword>
<keyword evidence="1 2" id="KW-0339">Growth factor</keyword>
<dbReference type="Pfam" id="PF05726">
    <property type="entry name" value="Pirin_C"/>
    <property type="match status" value="1"/>
</dbReference>
<dbReference type="CDD" id="cd02909">
    <property type="entry name" value="cupin_pirin_N"/>
    <property type="match status" value="1"/>
</dbReference>
<dbReference type="SUPFAM" id="SSF57501">
    <property type="entry name" value="Cystine-knot cytokines"/>
    <property type="match status" value="1"/>
</dbReference>
<evidence type="ECO:0000256" key="1">
    <source>
        <dbReference type="ARBA" id="ARBA00023030"/>
    </source>
</evidence>
<evidence type="ECO:0000313" key="5">
    <source>
        <dbReference type="Proteomes" id="UP000830375"/>
    </source>
</evidence>
<organism evidence="4 5">
    <name type="scientific">Labeo rohita</name>
    <name type="common">Indian major carp</name>
    <name type="synonym">Cyprinus rohita</name>
    <dbReference type="NCBI Taxonomy" id="84645"/>
    <lineage>
        <taxon>Eukaryota</taxon>
        <taxon>Metazoa</taxon>
        <taxon>Chordata</taxon>
        <taxon>Craniata</taxon>
        <taxon>Vertebrata</taxon>
        <taxon>Euteleostomi</taxon>
        <taxon>Actinopterygii</taxon>
        <taxon>Neopterygii</taxon>
        <taxon>Teleostei</taxon>
        <taxon>Ostariophysi</taxon>
        <taxon>Cypriniformes</taxon>
        <taxon>Cyprinidae</taxon>
        <taxon>Labeoninae</taxon>
        <taxon>Labeonini</taxon>
        <taxon>Labeo</taxon>
    </lineage>
</organism>
<dbReference type="Pfam" id="PF00341">
    <property type="entry name" value="PDGF"/>
    <property type="match status" value="1"/>
</dbReference>
<dbReference type="PANTHER" id="PTHR38663:SF1">
    <property type="entry name" value="L-ORNITHINE N(5)-MONOOXYGENASE"/>
    <property type="match status" value="1"/>
</dbReference>
<dbReference type="InterPro" id="IPR036188">
    <property type="entry name" value="FAD/NAD-bd_sf"/>
</dbReference>
<dbReference type="InterPro" id="IPR008778">
    <property type="entry name" value="Pirin_C_dom"/>
</dbReference>
<dbReference type="InterPro" id="IPR023581">
    <property type="entry name" value="PD_growth_factor_CS"/>
</dbReference>
<dbReference type="InterPro" id="IPR023753">
    <property type="entry name" value="FAD/NAD-binding_dom"/>
</dbReference>
<dbReference type="PROSITE" id="PS50278">
    <property type="entry name" value="PDGF_2"/>
    <property type="match status" value="1"/>
</dbReference>
<dbReference type="PROSITE" id="PS00249">
    <property type="entry name" value="PDGF_1"/>
    <property type="match status" value="1"/>
</dbReference>
<name>A0ABQ8M8C2_LABRO</name>
<reference evidence="4 5" key="1">
    <citation type="submission" date="2022-01" db="EMBL/GenBank/DDBJ databases">
        <title>A high-quality chromosome-level genome assembly of rohu carp, Labeo rohita.</title>
        <authorList>
            <person name="Arick M.A. II"/>
            <person name="Hsu C.-Y."/>
            <person name="Magbanua Z."/>
            <person name="Pechanova O."/>
            <person name="Grover C."/>
            <person name="Miller E."/>
            <person name="Thrash A."/>
            <person name="Ezzel L."/>
            <person name="Alam S."/>
            <person name="Benzie J."/>
            <person name="Hamilton M."/>
            <person name="Karsi A."/>
            <person name="Lawrence M.L."/>
            <person name="Peterson D.G."/>
        </authorList>
    </citation>
    <scope>NUCLEOTIDE SEQUENCE [LARGE SCALE GENOMIC DNA]</scope>
    <source>
        <strain evidence="5">BAU-BD-2019</strain>
        <tissue evidence="4">Blood</tissue>
    </source>
</reference>
<dbReference type="CDD" id="cd00135">
    <property type="entry name" value="PDGF"/>
    <property type="match status" value="1"/>
</dbReference>
<sequence length="1121" mass="126896">MLDVLIIGGGPHALTLATLLSNPEQPLCQSNAEILQGIQLSKTKAKSARYKKRQPTRPVFDTENEAKSLPCPPLHFKVVDSYGKWTSLWESQFASLNIPHLRSHTLKALQNFVLEQNRQDELYCLPEKICIQDENAFFNDNRLGKKDKNLLSTTNGLQKNLYFSLPGTQLSIDFFQEQVRKYDLDSVLIRATVDRIIPVLAEDERMVKFFKVTLHTGENLEAKRVIMATGPSRAQMANIPCWVQAIQESYPEESLQHTVQLMHSLCTHEEMGEPSSGSPPVCQMGQRVMVVGGGLTSAHVISIALKQGACHVTWVLRKHLQLKQFDVGDIESLIGRYSHVEHGIKMDGLAYLRQFYNEKSLHKRLAMIKQARKGGAVTPEAYVQLRPFIQSGQLLIRAQCQVTEAKWCYQSQRWRVSLCNGEQWSGEKIWLATGCKLDVAQDPLLSDVMKKFPIQVGPHAVNLAGGQAASIRIFKNIIAQHRGLDESTSERKEKTRTEEYISHMHGLMWLRVAKVVLSVEQSEGVGARVRRSIGRKELKNLDPFLMLDEFCVSKPAGFPDHPHRGFETWMTAGRGVIHAEMPVSDGRIHGLQLWVNLKSADKMVEPRYQELKSKEIPKPSKDGVTVTVISGEALGVKSKIYTRTPTMYLDFVLKEGAKHVQPVPKGWTAFIYTLAGSLCTGPDEDQQTIEPHHTVVLEDGECVRVENKAAEESHFVLIAGEPINEPVVQHGPFVMNTQEEINKAISDYRSATNGFEKAKVWQSKIEESPFGSGKLVVTGLYWCACVVLCEKPASLMLAVDAYRPQRDINQEKWEQELREAGSLDELLMLTEYPDWKLWRCRLKLKHLEYATPPENRRSTRYAAASFSPEMLKDIDDEWQKTQCMPRETCVDVAKELGTNTAVFFKPPCVSVFRCGGCCNKEGVTCRNTSMTYVNKTEHSLIRRHVREKHKKSCSPTRKPEDKRLCNKGLIWDWTAERCVTYPSSKQEPPSAISEEDCEIDVERCECIPKVWTHRLHHTCKRENNNEHNTLTICKCRFGHPLPPGCDFPARSLSITVEGHTVVAPWSVKCLGVVQDILTFTDHFVPNAQCSLFAFLNILHSPQHRCTQPLLFTSLLRDCNLF</sequence>